<feature type="transmembrane region" description="Helical" evidence="1">
    <location>
        <begin position="6"/>
        <end position="24"/>
    </location>
</feature>
<evidence type="ECO:0000313" key="3">
    <source>
        <dbReference type="EMBL" id="GAG98435.1"/>
    </source>
</evidence>
<dbReference type="GO" id="GO:0015990">
    <property type="term" value="P:electron transport coupled proton transport"/>
    <property type="evidence" value="ECO:0007669"/>
    <property type="project" value="TreeGrafter"/>
</dbReference>
<feature type="transmembrane region" description="Helical" evidence="1">
    <location>
        <begin position="62"/>
        <end position="80"/>
    </location>
</feature>
<feature type="domain" description="NADH:quinone oxidoreductase/Mrp antiporter transmembrane" evidence="2">
    <location>
        <begin position="3"/>
        <end position="148"/>
    </location>
</feature>
<dbReference type="AlphaFoldDB" id="X1BTP4"/>
<sequence>QQYAPLLVVFAVVSVLYGAAVTLRQTDLKRLIAYSSISHMGYVLLGIFALGQVSLVGASLQMFSHGIITGLLFAMAGLVMHNAGERDLRKLGGLVRQMPIIAVVFSVAGLGALGLPTTSGFAAEFLVFVGSFSSTVVSGIQVYTILGVLGIVITAGYILWMLQRVFYGPVLEKFNVVKDADILERVYMFAFVAVIMLVGIYPAILTDVIKTGIMPIMGLLGG</sequence>
<comment type="caution">
    <text evidence="3">The sequence shown here is derived from an EMBL/GenBank/DDBJ whole genome shotgun (WGS) entry which is preliminary data.</text>
</comment>
<dbReference type="EMBL" id="BART01027882">
    <property type="protein sequence ID" value="GAG98435.1"/>
    <property type="molecule type" value="Genomic_DNA"/>
</dbReference>
<name>X1BTP4_9ZZZZ</name>
<reference evidence="3" key="1">
    <citation type="journal article" date="2014" name="Front. Microbiol.">
        <title>High frequency of phylogenetically diverse reductive dehalogenase-homologous genes in deep subseafloor sedimentary metagenomes.</title>
        <authorList>
            <person name="Kawai M."/>
            <person name="Futagami T."/>
            <person name="Toyoda A."/>
            <person name="Takaki Y."/>
            <person name="Nishi S."/>
            <person name="Hori S."/>
            <person name="Arai W."/>
            <person name="Tsubouchi T."/>
            <person name="Morono Y."/>
            <person name="Uchiyama I."/>
            <person name="Ito T."/>
            <person name="Fujiyama A."/>
            <person name="Inagaki F."/>
            <person name="Takami H."/>
        </authorList>
    </citation>
    <scope>NUCLEOTIDE SEQUENCE</scope>
    <source>
        <strain evidence="3">Expedition CK06-06</strain>
    </source>
</reference>
<organism evidence="3">
    <name type="scientific">marine sediment metagenome</name>
    <dbReference type="NCBI Taxonomy" id="412755"/>
    <lineage>
        <taxon>unclassified sequences</taxon>
        <taxon>metagenomes</taxon>
        <taxon>ecological metagenomes</taxon>
    </lineage>
</organism>
<evidence type="ECO:0000256" key="1">
    <source>
        <dbReference type="SAM" id="Phobius"/>
    </source>
</evidence>
<dbReference type="InterPro" id="IPR003918">
    <property type="entry name" value="NADH_UbQ_OxRdtase"/>
</dbReference>
<keyword evidence="1" id="KW-0812">Transmembrane</keyword>
<dbReference type="GO" id="GO:0008137">
    <property type="term" value="F:NADH dehydrogenase (ubiquinone) activity"/>
    <property type="evidence" value="ECO:0007669"/>
    <property type="project" value="InterPro"/>
</dbReference>
<proteinExistence type="predicted"/>
<dbReference type="Pfam" id="PF00361">
    <property type="entry name" value="Proton_antipo_M"/>
    <property type="match status" value="1"/>
</dbReference>
<gene>
    <name evidence="3" type="ORF">S01H4_49305</name>
</gene>
<keyword evidence="1" id="KW-1133">Transmembrane helix</keyword>
<feature type="transmembrane region" description="Helical" evidence="1">
    <location>
        <begin position="31"/>
        <end position="50"/>
    </location>
</feature>
<dbReference type="GO" id="GO:0042773">
    <property type="term" value="P:ATP synthesis coupled electron transport"/>
    <property type="evidence" value="ECO:0007669"/>
    <property type="project" value="InterPro"/>
</dbReference>
<dbReference type="GO" id="GO:0003954">
    <property type="term" value="F:NADH dehydrogenase activity"/>
    <property type="evidence" value="ECO:0007669"/>
    <property type="project" value="TreeGrafter"/>
</dbReference>
<evidence type="ECO:0000259" key="2">
    <source>
        <dbReference type="Pfam" id="PF00361"/>
    </source>
</evidence>
<dbReference type="PANTHER" id="PTHR43507">
    <property type="entry name" value="NADH-UBIQUINONE OXIDOREDUCTASE CHAIN 4"/>
    <property type="match status" value="1"/>
</dbReference>
<accession>X1BTP4</accession>
<protein>
    <recommendedName>
        <fullName evidence="2">NADH:quinone oxidoreductase/Mrp antiporter transmembrane domain-containing protein</fullName>
    </recommendedName>
</protein>
<feature type="transmembrane region" description="Helical" evidence="1">
    <location>
        <begin position="182"/>
        <end position="204"/>
    </location>
</feature>
<keyword evidence="1" id="KW-0472">Membrane</keyword>
<dbReference type="InterPro" id="IPR001750">
    <property type="entry name" value="ND/Mrp_TM"/>
</dbReference>
<dbReference type="PRINTS" id="PR01437">
    <property type="entry name" value="NUOXDRDTASE4"/>
</dbReference>
<feature type="transmembrane region" description="Helical" evidence="1">
    <location>
        <begin position="100"/>
        <end position="128"/>
    </location>
</feature>
<feature type="transmembrane region" description="Helical" evidence="1">
    <location>
        <begin position="140"/>
        <end position="162"/>
    </location>
</feature>
<dbReference type="PANTHER" id="PTHR43507:SF4">
    <property type="entry name" value="PROTON-TRANSLOCATING NADH-QUINONE OXIDOREDUCTASE, CHAIN M"/>
    <property type="match status" value="1"/>
</dbReference>
<dbReference type="GO" id="GO:0048039">
    <property type="term" value="F:ubiquinone binding"/>
    <property type="evidence" value="ECO:0007669"/>
    <property type="project" value="TreeGrafter"/>
</dbReference>
<feature type="non-terminal residue" evidence="3">
    <location>
        <position position="1"/>
    </location>
</feature>